<dbReference type="RefSeq" id="WP_157682073.1">
    <property type="nucleotide sequence ID" value="NZ_LT629740.1"/>
</dbReference>
<gene>
    <name evidence="3" type="ORF">SAMN05216490_1562</name>
</gene>
<sequence length="358" mass="39037">MKNSYLLIAGVLLLGMQAACVKEPEAISSQATGSRPLLTILKNNFSYSMFYTALERTGLDKTLGGKGPFTVLAPDNDAFTLSGINADSLSRIDTATLKKIISYHIIPASISYASIPQTIDFAYKSLAGQLVYFSVPIPGPQQTQYVGNQILHINGVTVNKLDIAASNGYIMDLSKVLNYPAASVKAYLESTPQYSYFVQALKQFGLFNMLDKPGPFVVLAPTNNDFIQNGIDQAAIANLDTLTYKKFLFSADILSPQLFFLSDFFDAPLQPTFPAYVTPDVLLLFTADRYNGVSYGVVPYNYIAIQANPFPPDYGDPYLYDATYAPIGFSDPDHLAVNGVVHGTSDLPVLPDSAKIHR</sequence>
<feature type="chain" id="PRO_5009261717" evidence="1">
    <location>
        <begin position="22"/>
        <end position="358"/>
    </location>
</feature>
<dbReference type="Proteomes" id="UP000199679">
    <property type="component" value="Chromosome I"/>
</dbReference>
<dbReference type="OrthoDB" id="1144324at2"/>
<proteinExistence type="predicted"/>
<feature type="signal peptide" evidence="1">
    <location>
        <begin position="1"/>
        <end position="21"/>
    </location>
</feature>
<feature type="domain" description="FAS1" evidence="2">
    <location>
        <begin position="181"/>
        <end position="348"/>
    </location>
</feature>
<dbReference type="GO" id="GO:0005615">
    <property type="term" value="C:extracellular space"/>
    <property type="evidence" value="ECO:0007669"/>
    <property type="project" value="TreeGrafter"/>
</dbReference>
<dbReference type="InterPro" id="IPR036378">
    <property type="entry name" value="FAS1_dom_sf"/>
</dbReference>
<dbReference type="SMART" id="SM00554">
    <property type="entry name" value="FAS1"/>
    <property type="match status" value="1"/>
</dbReference>
<dbReference type="Pfam" id="PF02469">
    <property type="entry name" value="Fasciclin"/>
    <property type="match status" value="1"/>
</dbReference>
<dbReference type="SUPFAM" id="SSF82153">
    <property type="entry name" value="FAS1 domain"/>
    <property type="match status" value="2"/>
</dbReference>
<feature type="domain" description="FAS1" evidence="2">
    <location>
        <begin position="34"/>
        <end position="177"/>
    </location>
</feature>
<reference evidence="3 4" key="1">
    <citation type="submission" date="2016-10" db="EMBL/GenBank/DDBJ databases">
        <authorList>
            <person name="de Groot N.N."/>
        </authorList>
    </citation>
    <scope>NUCLEOTIDE SEQUENCE [LARGE SCALE GENOMIC DNA]</scope>
    <source>
        <strain evidence="3 4">MP1X4</strain>
    </source>
</reference>
<name>A0A1H1U061_MUCMA</name>
<dbReference type="EMBL" id="LT629740">
    <property type="protein sequence ID" value="SDS65945.1"/>
    <property type="molecule type" value="Genomic_DNA"/>
</dbReference>
<accession>A0A1H1U061</accession>
<dbReference type="PROSITE" id="PS50213">
    <property type="entry name" value="FAS1"/>
    <property type="match status" value="2"/>
</dbReference>
<organism evidence="3 4">
    <name type="scientific">Mucilaginibacter mallensis</name>
    <dbReference type="NCBI Taxonomy" id="652787"/>
    <lineage>
        <taxon>Bacteria</taxon>
        <taxon>Pseudomonadati</taxon>
        <taxon>Bacteroidota</taxon>
        <taxon>Sphingobacteriia</taxon>
        <taxon>Sphingobacteriales</taxon>
        <taxon>Sphingobacteriaceae</taxon>
        <taxon>Mucilaginibacter</taxon>
    </lineage>
</organism>
<dbReference type="GO" id="GO:0050839">
    <property type="term" value="F:cell adhesion molecule binding"/>
    <property type="evidence" value="ECO:0007669"/>
    <property type="project" value="TreeGrafter"/>
</dbReference>
<keyword evidence="4" id="KW-1185">Reference proteome</keyword>
<dbReference type="GO" id="GO:0030198">
    <property type="term" value="P:extracellular matrix organization"/>
    <property type="evidence" value="ECO:0007669"/>
    <property type="project" value="TreeGrafter"/>
</dbReference>
<evidence type="ECO:0000256" key="1">
    <source>
        <dbReference type="SAM" id="SignalP"/>
    </source>
</evidence>
<dbReference type="GO" id="GO:0031012">
    <property type="term" value="C:extracellular matrix"/>
    <property type="evidence" value="ECO:0007669"/>
    <property type="project" value="TreeGrafter"/>
</dbReference>
<evidence type="ECO:0000259" key="2">
    <source>
        <dbReference type="PROSITE" id="PS50213"/>
    </source>
</evidence>
<dbReference type="GO" id="GO:0007155">
    <property type="term" value="P:cell adhesion"/>
    <property type="evidence" value="ECO:0007669"/>
    <property type="project" value="TreeGrafter"/>
</dbReference>
<evidence type="ECO:0000313" key="3">
    <source>
        <dbReference type="EMBL" id="SDS65945.1"/>
    </source>
</evidence>
<dbReference type="InterPro" id="IPR000782">
    <property type="entry name" value="FAS1_domain"/>
</dbReference>
<dbReference type="PANTHER" id="PTHR10900:SF77">
    <property type="entry name" value="FI19380P1"/>
    <property type="match status" value="1"/>
</dbReference>
<dbReference type="AlphaFoldDB" id="A0A1H1U061"/>
<dbReference type="PANTHER" id="PTHR10900">
    <property type="entry name" value="PERIOSTIN-RELATED"/>
    <property type="match status" value="1"/>
</dbReference>
<dbReference type="InterPro" id="IPR050904">
    <property type="entry name" value="Adhesion/Biosynth-related"/>
</dbReference>
<dbReference type="STRING" id="652787.SAMN05216490_1562"/>
<keyword evidence="1" id="KW-0732">Signal</keyword>
<evidence type="ECO:0000313" key="4">
    <source>
        <dbReference type="Proteomes" id="UP000199679"/>
    </source>
</evidence>
<protein>
    <submittedName>
        <fullName evidence="3">Uncaracterized surface protein containing fasciclin (FAS1) repeats</fullName>
    </submittedName>
</protein>
<dbReference type="Gene3D" id="2.30.180.10">
    <property type="entry name" value="FAS1 domain"/>
    <property type="match status" value="2"/>
</dbReference>